<dbReference type="Proteomes" id="UP000318478">
    <property type="component" value="Unassembled WGS sequence"/>
</dbReference>
<dbReference type="RefSeq" id="WP_231956320.1">
    <property type="nucleotide sequence ID" value="NZ_SJPO01000002.1"/>
</dbReference>
<accession>A0A5C5YTG1</accession>
<sequence length="83" mass="9276">MRPLWLFLTAAFGPLPSMALVALARVYQLLVSPWIGANCRFTPTCSSYFIQAVEKYGALRGSYRGLRRVARCHPWNPGGHDPP</sequence>
<dbReference type="SMART" id="SM01234">
    <property type="entry name" value="Haemolytic"/>
    <property type="match status" value="1"/>
</dbReference>
<protein>
    <recommendedName>
        <fullName evidence="1">Putative membrane protein insertion efficiency factor</fullName>
    </recommendedName>
</protein>
<dbReference type="AlphaFoldDB" id="A0A5C5YTG1"/>
<comment type="function">
    <text evidence="1">Could be involved in insertion of integral membrane proteins into the membrane.</text>
</comment>
<gene>
    <name evidence="2" type="primary">yidD</name>
    <name evidence="2" type="ORF">Pla123a_08800</name>
</gene>
<comment type="caution">
    <text evidence="2">The sequence shown here is derived from an EMBL/GenBank/DDBJ whole genome shotgun (WGS) entry which is preliminary data.</text>
</comment>
<keyword evidence="1" id="KW-1003">Cell membrane</keyword>
<dbReference type="InterPro" id="IPR002696">
    <property type="entry name" value="Membr_insert_effic_factor_YidD"/>
</dbReference>
<evidence type="ECO:0000313" key="3">
    <source>
        <dbReference type="Proteomes" id="UP000318478"/>
    </source>
</evidence>
<evidence type="ECO:0000256" key="1">
    <source>
        <dbReference type="HAMAP-Rule" id="MF_00386"/>
    </source>
</evidence>
<dbReference type="PANTHER" id="PTHR33383:SF1">
    <property type="entry name" value="MEMBRANE PROTEIN INSERTION EFFICIENCY FACTOR-RELATED"/>
    <property type="match status" value="1"/>
</dbReference>
<dbReference type="EMBL" id="SJPO01000002">
    <property type="protein sequence ID" value="TWT78091.1"/>
    <property type="molecule type" value="Genomic_DNA"/>
</dbReference>
<name>A0A5C5YTG1_9BACT</name>
<dbReference type="GO" id="GO:0005886">
    <property type="term" value="C:plasma membrane"/>
    <property type="evidence" value="ECO:0007669"/>
    <property type="project" value="UniProtKB-SubCell"/>
</dbReference>
<proteinExistence type="inferred from homology"/>
<dbReference type="HAMAP" id="MF_00386">
    <property type="entry name" value="UPF0161_YidD"/>
    <property type="match status" value="1"/>
</dbReference>
<comment type="subcellular location">
    <subcellularLocation>
        <location evidence="1">Cell membrane</location>
        <topology evidence="1">Peripheral membrane protein</topology>
        <orientation evidence="1">Cytoplasmic side</orientation>
    </subcellularLocation>
</comment>
<keyword evidence="1" id="KW-0472">Membrane</keyword>
<dbReference type="Pfam" id="PF01809">
    <property type="entry name" value="YidD"/>
    <property type="match status" value="1"/>
</dbReference>
<evidence type="ECO:0000313" key="2">
    <source>
        <dbReference type="EMBL" id="TWT78091.1"/>
    </source>
</evidence>
<dbReference type="NCBIfam" id="TIGR00278">
    <property type="entry name" value="membrane protein insertion efficiency factor YidD"/>
    <property type="match status" value="1"/>
</dbReference>
<dbReference type="PANTHER" id="PTHR33383">
    <property type="entry name" value="MEMBRANE PROTEIN INSERTION EFFICIENCY FACTOR-RELATED"/>
    <property type="match status" value="1"/>
</dbReference>
<comment type="similarity">
    <text evidence="1">Belongs to the UPF0161 family.</text>
</comment>
<reference evidence="2 3" key="1">
    <citation type="submission" date="2019-02" db="EMBL/GenBank/DDBJ databases">
        <title>Deep-cultivation of Planctomycetes and their phenomic and genomic characterization uncovers novel biology.</title>
        <authorList>
            <person name="Wiegand S."/>
            <person name="Jogler M."/>
            <person name="Boedeker C."/>
            <person name="Pinto D."/>
            <person name="Vollmers J."/>
            <person name="Rivas-Marin E."/>
            <person name="Kohn T."/>
            <person name="Peeters S.H."/>
            <person name="Heuer A."/>
            <person name="Rast P."/>
            <person name="Oberbeckmann S."/>
            <person name="Bunk B."/>
            <person name="Jeske O."/>
            <person name="Meyerdierks A."/>
            <person name="Storesund J.E."/>
            <person name="Kallscheuer N."/>
            <person name="Luecker S."/>
            <person name="Lage O.M."/>
            <person name="Pohl T."/>
            <person name="Merkel B.J."/>
            <person name="Hornburger P."/>
            <person name="Mueller R.-W."/>
            <person name="Bruemmer F."/>
            <person name="Labrenz M."/>
            <person name="Spormann A.M."/>
            <person name="Op Den Camp H."/>
            <person name="Overmann J."/>
            <person name="Amann R."/>
            <person name="Jetten M.S.M."/>
            <person name="Mascher T."/>
            <person name="Medema M.H."/>
            <person name="Devos D.P."/>
            <person name="Kaster A.-K."/>
            <person name="Ovreas L."/>
            <person name="Rohde M."/>
            <person name="Galperin M.Y."/>
            <person name="Jogler C."/>
        </authorList>
    </citation>
    <scope>NUCLEOTIDE SEQUENCE [LARGE SCALE GENOMIC DNA]</scope>
    <source>
        <strain evidence="2 3">Pla123a</strain>
    </source>
</reference>
<organism evidence="2 3">
    <name type="scientific">Posidoniimonas polymericola</name>
    <dbReference type="NCBI Taxonomy" id="2528002"/>
    <lineage>
        <taxon>Bacteria</taxon>
        <taxon>Pseudomonadati</taxon>
        <taxon>Planctomycetota</taxon>
        <taxon>Planctomycetia</taxon>
        <taxon>Pirellulales</taxon>
        <taxon>Lacipirellulaceae</taxon>
        <taxon>Posidoniimonas</taxon>
    </lineage>
</organism>
<keyword evidence="3" id="KW-1185">Reference proteome</keyword>